<evidence type="ECO:0000313" key="18">
    <source>
        <dbReference type="Proteomes" id="UP000317544"/>
    </source>
</evidence>
<dbReference type="GO" id="GO:0002161">
    <property type="term" value="F:aminoacyl-tRNA deacylase activity"/>
    <property type="evidence" value="ECO:0007669"/>
    <property type="project" value="InterPro"/>
</dbReference>
<feature type="binding site" evidence="14">
    <location>
        <position position="922"/>
    </location>
    <ligand>
        <name>Zn(2+)</name>
        <dbReference type="ChEBI" id="CHEBI:29105"/>
    </ligand>
</feature>
<dbReference type="PROSITE" id="PS00178">
    <property type="entry name" value="AA_TRNA_LIGASE_I"/>
    <property type="match status" value="1"/>
</dbReference>
<gene>
    <name evidence="14 17" type="primary">ileS</name>
    <name evidence="17" type="ORF">BUCNMO_118</name>
</gene>
<comment type="similarity">
    <text evidence="2 14">Belongs to the class-I aminoacyl-tRNA synthetase family. IleS type 1 subfamily.</text>
</comment>
<keyword evidence="5 14" id="KW-0436">Ligase</keyword>
<sequence length="939" mass="110141">MIDYRKTLNLPYTKFLMRGNLSENELITLKKWNTDNLYELIRIKKSKNKNFILHDGPPYANGQIHLGHALNKILKDIIIKSKNLSGYDAPYTPTWDCHGLPIEHKVEKIVSKYNNKMSNKKFREKCRNYAYKQVLKQKKDFVRLGILANWNHSYLTMDFSSESDIILKLSKIIQKKYVYREFKPVRWCIECHSSLAEAELEYFQINSDSIFVKFKFVNVSKILSKFNLHFYVKDIYMLIWTTTPWSLPANRAISINKDFQYQLIATNDYLFIVAKKLVNKVMLELAINKWKILGEILGKELELLKVFHPILNITVPIIFSEYVNLDSGTGIVHTAPDHGEEDFVVCKNYNIQPVNIIDGFGKHLCQEIPLIQGKNIFESNKIIIKILNNNNTLMKIKKIIHKYPHCWRHKKPIFFRATPQWFISMENNNLKKDAIIELKNIQWKPYWGKERLQSMLVNRPDWCISRQRIWGVPIPVFVHKSTGQIHPNTCYFMKQIANAVSKIGIEFWWDLNINTMLGKDAQYYVKNLDILDVWFESGSVDAHSIYKNTKFDQKQSDLYLEGSDQYRGWFMSSLLISMATNYIAPYQKILTHGFTVDKSGFKMSKSRGNIINPNDIINKFGADVLRLWVASTDYFKEIAISSIILDRVVETYRKIRNTARFILSNLSDFNPDIDIIPNDNMIMLDKWIVGKSKLLQNEIIHLYDTYNFHGVIHSLVQFCSIEMGSFYLDIIKDRLYTTKRNSLARRSCQTALYLIINAFVRWIAPILSFTADEIWNFIPGQHSKYVFLEEWYDQLFDFSKEELLHYNDWNNLIQIKNEVNKVLEIFRKNKLIKNSLNASLTLYLNTSLATKLKNLQTELKFIFITSEVIIQDYKKAPTNAYKSKISFCLKIVIKSINKEKCARCWHSIMNDNKSVNNTHKICDRCISNVLGIGEKRLFL</sequence>
<proteinExistence type="inferred from homology"/>
<dbReference type="Pfam" id="PF00133">
    <property type="entry name" value="tRNA-synt_1"/>
    <property type="match status" value="1"/>
</dbReference>
<keyword evidence="18" id="KW-1185">Reference proteome</keyword>
<evidence type="ECO:0000256" key="3">
    <source>
        <dbReference type="ARBA" id="ARBA00011245"/>
    </source>
</evidence>
<feature type="binding site" evidence="14">
    <location>
        <position position="901"/>
    </location>
    <ligand>
        <name>Zn(2+)</name>
        <dbReference type="ChEBI" id="CHEBI:29105"/>
    </ligand>
</feature>
<evidence type="ECO:0000256" key="13">
    <source>
        <dbReference type="ARBA" id="ARBA00048359"/>
    </source>
</evidence>
<dbReference type="GO" id="GO:0005829">
    <property type="term" value="C:cytosol"/>
    <property type="evidence" value="ECO:0007669"/>
    <property type="project" value="TreeGrafter"/>
</dbReference>
<dbReference type="FunFam" id="3.40.50.620:FF:000048">
    <property type="entry name" value="Isoleucine--tRNA ligase"/>
    <property type="match status" value="1"/>
</dbReference>
<dbReference type="SUPFAM" id="SSF52374">
    <property type="entry name" value="Nucleotidylyl transferase"/>
    <property type="match status" value="1"/>
</dbReference>
<dbReference type="GO" id="GO:0005524">
    <property type="term" value="F:ATP binding"/>
    <property type="evidence" value="ECO:0007669"/>
    <property type="project" value="UniProtKB-UniRule"/>
</dbReference>
<dbReference type="RefSeq" id="WP_158344661.1">
    <property type="nucleotide sequence ID" value="NZ_AP019379.1"/>
</dbReference>
<evidence type="ECO:0000256" key="5">
    <source>
        <dbReference type="ARBA" id="ARBA00022598"/>
    </source>
</evidence>
<dbReference type="GO" id="GO:0004822">
    <property type="term" value="F:isoleucine-tRNA ligase activity"/>
    <property type="evidence" value="ECO:0007669"/>
    <property type="project" value="UniProtKB-UniRule"/>
</dbReference>
<dbReference type="AlphaFoldDB" id="A0A455T9Y9"/>
<comment type="function">
    <text evidence="12 14">Catalyzes the attachment of isoleucine to tRNA(Ile). As IleRS can inadvertently accommodate and process structurally similar amino acids such as valine, to avoid such errors it has two additional distinct tRNA(Ile)-dependent editing activities. One activity is designated as 'pretransfer' editing and involves the hydrolysis of activated Val-AMP. The other activity is designated 'posttransfer' editing and involves deacylation of mischarged Val-tRNA(Ile).</text>
</comment>
<evidence type="ECO:0000256" key="10">
    <source>
        <dbReference type="ARBA" id="ARBA00022917"/>
    </source>
</evidence>
<dbReference type="HAMAP" id="MF_02002">
    <property type="entry name" value="Ile_tRNA_synth_type1"/>
    <property type="match status" value="1"/>
</dbReference>
<reference evidence="17 18" key="1">
    <citation type="journal article" date="2019" name="Proc. Natl. Acad. Sci. U.S.A.">
        <title>Exaggeration and cooption of innate immunity for social defense.</title>
        <authorList>
            <person name="Kutsukake M."/>
            <person name="Moriyama M."/>
            <person name="Shigenobu S."/>
            <person name="Meng X.-Y."/>
            <person name="Nikoh N."/>
            <person name="Noda C."/>
            <person name="Kobayashi S."/>
            <person name="Fukatsu T."/>
        </authorList>
    </citation>
    <scope>NUCLEOTIDE SEQUENCE [LARGE SCALE GENOMIC DNA]</scope>
    <source>
        <strain evidence="17 18">Nmo</strain>
    </source>
</reference>
<accession>A0A455T9Y9</accession>
<evidence type="ECO:0000313" key="17">
    <source>
        <dbReference type="EMBL" id="BBI01133.1"/>
    </source>
</evidence>
<keyword evidence="10 14" id="KW-0648">Protein biosynthesis</keyword>
<dbReference type="InterPro" id="IPR014729">
    <property type="entry name" value="Rossmann-like_a/b/a_fold"/>
</dbReference>
<comment type="subcellular location">
    <subcellularLocation>
        <location evidence="1 14">Cytoplasm</location>
    </subcellularLocation>
</comment>
<feature type="binding site" evidence="14">
    <location>
        <position position="925"/>
    </location>
    <ligand>
        <name>Zn(2+)</name>
        <dbReference type="ChEBI" id="CHEBI:29105"/>
    </ligand>
</feature>
<evidence type="ECO:0000256" key="14">
    <source>
        <dbReference type="HAMAP-Rule" id="MF_02002"/>
    </source>
</evidence>
<dbReference type="InterPro" id="IPR001412">
    <property type="entry name" value="aa-tRNA-synth_I_CS"/>
</dbReference>
<dbReference type="FunFam" id="1.10.730.20:FF:000001">
    <property type="entry name" value="Isoleucine--tRNA ligase"/>
    <property type="match status" value="1"/>
</dbReference>
<dbReference type="Gene3D" id="3.40.50.620">
    <property type="entry name" value="HUPs"/>
    <property type="match status" value="2"/>
</dbReference>
<dbReference type="SUPFAM" id="SSF47323">
    <property type="entry name" value="Anticodon-binding domain of a subclass of class I aminoacyl-tRNA synthetases"/>
    <property type="match status" value="1"/>
</dbReference>
<feature type="binding site" evidence="14">
    <location>
        <position position="904"/>
    </location>
    <ligand>
        <name>Zn(2+)</name>
        <dbReference type="ChEBI" id="CHEBI:29105"/>
    </ligand>
</feature>
<dbReference type="PRINTS" id="PR00984">
    <property type="entry name" value="TRNASYNTHILE"/>
</dbReference>
<feature type="domain" description="Aminoacyl-tRNA synthetase class Ia" evidence="15">
    <location>
        <begin position="29"/>
        <end position="641"/>
    </location>
</feature>
<name>A0A455T9Y9_9GAMM</name>
<dbReference type="GO" id="GO:0008270">
    <property type="term" value="F:zinc ion binding"/>
    <property type="evidence" value="ECO:0007669"/>
    <property type="project" value="UniProtKB-UniRule"/>
</dbReference>
<keyword evidence="11 14" id="KW-0030">Aminoacyl-tRNA synthetase</keyword>
<evidence type="ECO:0000256" key="1">
    <source>
        <dbReference type="ARBA" id="ARBA00004496"/>
    </source>
</evidence>
<dbReference type="InterPro" id="IPR023585">
    <property type="entry name" value="Ile-tRNA-ligase_type1"/>
</dbReference>
<comment type="subunit">
    <text evidence="3 14">Monomer.</text>
</comment>
<evidence type="ECO:0000259" key="15">
    <source>
        <dbReference type="Pfam" id="PF00133"/>
    </source>
</evidence>
<dbReference type="EMBL" id="AP019379">
    <property type="protein sequence ID" value="BBI01133.1"/>
    <property type="molecule type" value="Genomic_DNA"/>
</dbReference>
<keyword evidence="6 14" id="KW-0479">Metal-binding</keyword>
<feature type="binding site" evidence="14">
    <location>
        <position position="605"/>
    </location>
    <ligand>
        <name>ATP</name>
        <dbReference type="ChEBI" id="CHEBI:30616"/>
    </ligand>
</feature>
<dbReference type="InterPro" id="IPR009008">
    <property type="entry name" value="Val/Leu/Ile-tRNA-synth_edit"/>
</dbReference>
<evidence type="ECO:0000256" key="8">
    <source>
        <dbReference type="ARBA" id="ARBA00022833"/>
    </source>
</evidence>
<dbReference type="FunFam" id="3.40.50.620:FF:000042">
    <property type="entry name" value="Isoleucine--tRNA ligase"/>
    <property type="match status" value="1"/>
</dbReference>
<feature type="short sequence motif" description="'KMSKS' region" evidence="14">
    <location>
        <begin position="602"/>
        <end position="606"/>
    </location>
</feature>
<protein>
    <recommendedName>
        <fullName evidence="14">Isoleucine--tRNA ligase</fullName>
        <ecNumber evidence="14">6.1.1.5</ecNumber>
    </recommendedName>
    <alternativeName>
        <fullName evidence="14">Isoleucyl-tRNA synthetase</fullName>
        <shortName evidence="14">IleRS</shortName>
    </alternativeName>
</protein>
<keyword evidence="4 14" id="KW-0963">Cytoplasm</keyword>
<evidence type="ECO:0000259" key="16">
    <source>
        <dbReference type="Pfam" id="PF08264"/>
    </source>
</evidence>
<evidence type="ECO:0000256" key="11">
    <source>
        <dbReference type="ARBA" id="ARBA00023146"/>
    </source>
</evidence>
<evidence type="ECO:0000256" key="4">
    <source>
        <dbReference type="ARBA" id="ARBA00022490"/>
    </source>
</evidence>
<dbReference type="InterPro" id="IPR050081">
    <property type="entry name" value="Ile-tRNA_ligase"/>
</dbReference>
<dbReference type="NCBIfam" id="TIGR00392">
    <property type="entry name" value="ileS"/>
    <property type="match status" value="1"/>
</dbReference>
<evidence type="ECO:0000256" key="2">
    <source>
        <dbReference type="ARBA" id="ARBA00006887"/>
    </source>
</evidence>
<evidence type="ECO:0000256" key="6">
    <source>
        <dbReference type="ARBA" id="ARBA00022723"/>
    </source>
</evidence>
<dbReference type="GO" id="GO:0000049">
    <property type="term" value="F:tRNA binding"/>
    <property type="evidence" value="ECO:0007669"/>
    <property type="project" value="InterPro"/>
</dbReference>
<dbReference type="OrthoDB" id="9810365at2"/>
<dbReference type="PANTHER" id="PTHR42765:SF1">
    <property type="entry name" value="ISOLEUCINE--TRNA LIGASE, MITOCHONDRIAL"/>
    <property type="match status" value="1"/>
</dbReference>
<evidence type="ECO:0000256" key="12">
    <source>
        <dbReference type="ARBA" id="ARBA00025217"/>
    </source>
</evidence>
<dbReference type="Gene3D" id="1.10.730.20">
    <property type="match status" value="1"/>
</dbReference>
<dbReference type="GO" id="GO:0006428">
    <property type="term" value="P:isoleucyl-tRNA aminoacylation"/>
    <property type="evidence" value="ECO:0007669"/>
    <property type="project" value="UniProtKB-UniRule"/>
</dbReference>
<evidence type="ECO:0000256" key="9">
    <source>
        <dbReference type="ARBA" id="ARBA00022840"/>
    </source>
</evidence>
<keyword evidence="9 14" id="KW-0067">ATP-binding</keyword>
<feature type="short sequence motif" description="'HIGH' region" evidence="14">
    <location>
        <begin position="58"/>
        <end position="68"/>
    </location>
</feature>
<dbReference type="InterPro" id="IPR002300">
    <property type="entry name" value="aa-tRNA-synth_Ia"/>
</dbReference>
<feature type="domain" description="Methionyl/Valyl/Leucyl/Isoleucyl-tRNA synthetase anticodon-binding" evidence="16">
    <location>
        <begin position="685"/>
        <end position="840"/>
    </location>
</feature>
<dbReference type="Pfam" id="PF08264">
    <property type="entry name" value="Anticodon_1"/>
    <property type="match status" value="1"/>
</dbReference>
<dbReference type="InterPro" id="IPR002301">
    <property type="entry name" value="Ile-tRNA-ligase"/>
</dbReference>
<comment type="catalytic activity">
    <reaction evidence="13 14">
        <text>tRNA(Ile) + L-isoleucine + ATP = L-isoleucyl-tRNA(Ile) + AMP + diphosphate</text>
        <dbReference type="Rhea" id="RHEA:11060"/>
        <dbReference type="Rhea" id="RHEA-COMP:9666"/>
        <dbReference type="Rhea" id="RHEA-COMP:9695"/>
        <dbReference type="ChEBI" id="CHEBI:30616"/>
        <dbReference type="ChEBI" id="CHEBI:33019"/>
        <dbReference type="ChEBI" id="CHEBI:58045"/>
        <dbReference type="ChEBI" id="CHEBI:78442"/>
        <dbReference type="ChEBI" id="CHEBI:78528"/>
        <dbReference type="ChEBI" id="CHEBI:456215"/>
        <dbReference type="EC" id="6.1.1.5"/>
    </reaction>
</comment>
<comment type="domain">
    <text evidence="14">IleRS has two distinct active sites: one for aminoacylation and one for editing. The misactivated valine is translocated from the active site to the editing site, which sterically excludes the correctly activated isoleucine. The single editing site contains two valyl binding pockets, one specific for each substrate (Val-AMP or Val-tRNA(Ile)).</text>
</comment>
<dbReference type="EC" id="6.1.1.5" evidence="14"/>
<keyword evidence="7 14" id="KW-0547">Nucleotide-binding</keyword>
<dbReference type="PANTHER" id="PTHR42765">
    <property type="entry name" value="SOLEUCYL-TRNA SYNTHETASE"/>
    <property type="match status" value="1"/>
</dbReference>
<dbReference type="SUPFAM" id="SSF50677">
    <property type="entry name" value="ValRS/IleRS/LeuRS editing domain"/>
    <property type="match status" value="1"/>
</dbReference>
<keyword evidence="8 14" id="KW-0862">Zinc</keyword>
<dbReference type="InterPro" id="IPR009080">
    <property type="entry name" value="tRNAsynth_Ia_anticodon-bd"/>
</dbReference>
<organism evidence="17 18">
    <name type="scientific">Buchnera aphidicola</name>
    <name type="common">Nipponaphis monzeni</name>
    <dbReference type="NCBI Taxonomy" id="2495405"/>
    <lineage>
        <taxon>Bacteria</taxon>
        <taxon>Pseudomonadati</taxon>
        <taxon>Pseudomonadota</taxon>
        <taxon>Gammaproteobacteria</taxon>
        <taxon>Enterobacterales</taxon>
        <taxon>Erwiniaceae</taxon>
        <taxon>Buchnera</taxon>
    </lineage>
</organism>
<comment type="cofactor">
    <cofactor evidence="14">
        <name>Zn(2+)</name>
        <dbReference type="ChEBI" id="CHEBI:29105"/>
    </cofactor>
    <text evidence="14">Binds 1 zinc ion per subunit.</text>
</comment>
<dbReference type="CDD" id="cd07960">
    <property type="entry name" value="Anticodon_Ia_Ile_BEm"/>
    <property type="match status" value="1"/>
</dbReference>
<dbReference type="Proteomes" id="UP000317544">
    <property type="component" value="Chromosome"/>
</dbReference>
<dbReference type="InterPro" id="IPR033708">
    <property type="entry name" value="Anticodon_Ile_BEm"/>
</dbReference>
<evidence type="ECO:0000256" key="7">
    <source>
        <dbReference type="ARBA" id="ARBA00022741"/>
    </source>
</evidence>
<dbReference type="InterPro" id="IPR013155">
    <property type="entry name" value="M/V/L/I-tRNA-synth_anticd-bd"/>
</dbReference>
<feature type="binding site" evidence="14">
    <location>
        <position position="561"/>
    </location>
    <ligand>
        <name>L-isoleucyl-5'-AMP</name>
        <dbReference type="ChEBI" id="CHEBI:178002"/>
    </ligand>
</feature>